<dbReference type="AlphaFoldDB" id="A0A915NER8"/>
<accession>A0A915NER8</accession>
<dbReference type="WBParaSite" id="scf7180000417768.g1740">
    <property type="protein sequence ID" value="scf7180000417768.g1740"/>
    <property type="gene ID" value="scf7180000417768.g1740"/>
</dbReference>
<evidence type="ECO:0000313" key="1">
    <source>
        <dbReference type="Proteomes" id="UP000887560"/>
    </source>
</evidence>
<organism evidence="1 2">
    <name type="scientific">Meloidogyne floridensis</name>
    <dbReference type="NCBI Taxonomy" id="298350"/>
    <lineage>
        <taxon>Eukaryota</taxon>
        <taxon>Metazoa</taxon>
        <taxon>Ecdysozoa</taxon>
        <taxon>Nematoda</taxon>
        <taxon>Chromadorea</taxon>
        <taxon>Rhabditida</taxon>
        <taxon>Tylenchina</taxon>
        <taxon>Tylenchomorpha</taxon>
        <taxon>Tylenchoidea</taxon>
        <taxon>Meloidogynidae</taxon>
        <taxon>Meloidogyninae</taxon>
        <taxon>Meloidogyne</taxon>
    </lineage>
</organism>
<protein>
    <submittedName>
        <fullName evidence="2">Uncharacterized protein</fullName>
    </submittedName>
</protein>
<proteinExistence type="predicted"/>
<keyword evidence="1" id="KW-1185">Reference proteome</keyword>
<evidence type="ECO:0000313" key="2">
    <source>
        <dbReference type="WBParaSite" id="scf7180000417768.g1740"/>
    </source>
</evidence>
<dbReference type="Proteomes" id="UP000887560">
    <property type="component" value="Unplaced"/>
</dbReference>
<reference evidence="2" key="1">
    <citation type="submission" date="2022-11" db="UniProtKB">
        <authorList>
            <consortium name="WormBaseParasite"/>
        </authorList>
    </citation>
    <scope>IDENTIFICATION</scope>
</reference>
<name>A0A915NER8_9BILA</name>
<sequence>MSSPTHNCCHPKQQQPQTTAGELANVIQELRQRFDKPTNPDDVPVQPVLNKEQKALNVSISSSPINSKPPTSSPIIYQPSPSLNIPPIPHQQQSLPPLQQQLNLNRLNYLLAIQKQQQNNKNLFSAFLNCNGIINNQNNEQLQQPIFSCNFIVIGLSYYSQIWDNSELGVYEWDDLELGMTWSCPQKTSPVICPSSSSSLCSSSASSACSSTTSTDFPPNSIISEQFNSTQQQHFNFPPQHQFSSSFNCQNCLLEKQRLIEKERELVETRTELERIRSLFLRFGVMLGIKNEVLQQNKNLSGEDRSNNNTTNISSIGGVNNIPNQILLLNKNGAAN</sequence>